<feature type="compositionally biased region" description="Basic and acidic residues" evidence="2">
    <location>
        <begin position="1"/>
        <end position="12"/>
    </location>
</feature>
<dbReference type="GO" id="GO:0005886">
    <property type="term" value="C:plasma membrane"/>
    <property type="evidence" value="ECO:0007669"/>
    <property type="project" value="TreeGrafter"/>
</dbReference>
<dbReference type="EMBL" id="SNYW01000006">
    <property type="protein sequence ID" value="TDQ84397.1"/>
    <property type="molecule type" value="Genomic_DNA"/>
</dbReference>
<proteinExistence type="inferred from homology"/>
<dbReference type="SUPFAM" id="SSF160544">
    <property type="entry name" value="EscU C-terminal domain-like"/>
    <property type="match status" value="1"/>
</dbReference>
<reference evidence="3 4" key="1">
    <citation type="submission" date="2019-03" db="EMBL/GenBank/DDBJ databases">
        <title>Genomic Encyclopedia of Type Strains, Phase III (KMG-III): the genomes of soil and plant-associated and newly described type strains.</title>
        <authorList>
            <person name="Whitman W."/>
        </authorList>
    </citation>
    <scope>NUCLEOTIDE SEQUENCE [LARGE SCALE GENOMIC DNA]</scope>
    <source>
        <strain evidence="3 4">CGMCC 1.7660</strain>
    </source>
</reference>
<dbReference type="Pfam" id="PF01312">
    <property type="entry name" value="Bac_export_2"/>
    <property type="match status" value="1"/>
</dbReference>
<feature type="region of interest" description="Disordered" evidence="2">
    <location>
        <begin position="28"/>
        <end position="47"/>
    </location>
</feature>
<gene>
    <name evidence="3" type="ORF">A8950_0948</name>
</gene>
<dbReference type="OrthoDB" id="5244399at2"/>
<dbReference type="PANTHER" id="PTHR30531">
    <property type="entry name" value="FLAGELLAR BIOSYNTHETIC PROTEIN FLHB"/>
    <property type="match status" value="1"/>
</dbReference>
<dbReference type="PANTHER" id="PTHR30531:SF12">
    <property type="entry name" value="FLAGELLAR BIOSYNTHETIC PROTEIN FLHB"/>
    <property type="match status" value="1"/>
</dbReference>
<keyword evidence="4" id="KW-1185">Reference proteome</keyword>
<keyword evidence="3" id="KW-0969">Cilium</keyword>
<dbReference type="GO" id="GO:0009306">
    <property type="term" value="P:protein secretion"/>
    <property type="evidence" value="ECO:0007669"/>
    <property type="project" value="InterPro"/>
</dbReference>
<feature type="region of interest" description="Disordered" evidence="2">
    <location>
        <begin position="1"/>
        <end position="23"/>
    </location>
</feature>
<evidence type="ECO:0000256" key="1">
    <source>
        <dbReference type="ARBA" id="ARBA00010690"/>
    </source>
</evidence>
<keyword evidence="3" id="KW-0966">Cell projection</keyword>
<evidence type="ECO:0000256" key="2">
    <source>
        <dbReference type="SAM" id="MobiDB-lite"/>
    </source>
</evidence>
<name>A0A4R6WXG7_9PROT</name>
<protein>
    <submittedName>
        <fullName evidence="3">Flagellar biosynthesis protein</fullName>
    </submittedName>
</protein>
<dbReference type="AlphaFoldDB" id="A0A4R6WXG7"/>
<dbReference type="InterPro" id="IPR006135">
    <property type="entry name" value="T3SS_substrate_exporter"/>
</dbReference>
<dbReference type="RefSeq" id="WP_133612423.1">
    <property type="nucleotide sequence ID" value="NZ_SNYW01000006.1"/>
</dbReference>
<evidence type="ECO:0000313" key="3">
    <source>
        <dbReference type="EMBL" id="TDQ84397.1"/>
    </source>
</evidence>
<dbReference type="Gene3D" id="3.40.1690.10">
    <property type="entry name" value="secretion proteins EscU"/>
    <property type="match status" value="1"/>
</dbReference>
<dbReference type="Proteomes" id="UP000295783">
    <property type="component" value="Unassembled WGS sequence"/>
</dbReference>
<keyword evidence="3" id="KW-0282">Flagellum</keyword>
<accession>A0A4R6WXG7</accession>
<sequence length="129" mass="13697">MARHSDEDEIGPRRPRWPQPRERVPLAVALDQKPRPDAAANPRPGAPRVVATGRGAVAEQILAIAFAQGVPVREDPDLVELLATLELDAEVPIDAIAAVAEILSYVYRANRAAAGDSARDDGPPRGAGL</sequence>
<evidence type="ECO:0000313" key="4">
    <source>
        <dbReference type="Proteomes" id="UP000295783"/>
    </source>
</evidence>
<comment type="similarity">
    <text evidence="1">Belongs to the type III secretion exporter family.</text>
</comment>
<dbReference type="InterPro" id="IPR029025">
    <property type="entry name" value="T3SS_substrate_exporter_C"/>
</dbReference>
<comment type="caution">
    <text evidence="3">The sequence shown here is derived from an EMBL/GenBank/DDBJ whole genome shotgun (WGS) entry which is preliminary data.</text>
</comment>
<organism evidence="3 4">
    <name type="scientific">Dongia mobilis</name>
    <dbReference type="NCBI Taxonomy" id="578943"/>
    <lineage>
        <taxon>Bacteria</taxon>
        <taxon>Pseudomonadati</taxon>
        <taxon>Pseudomonadota</taxon>
        <taxon>Alphaproteobacteria</taxon>
        <taxon>Rhodospirillales</taxon>
        <taxon>Dongiaceae</taxon>
        <taxon>Dongia</taxon>
    </lineage>
</organism>